<evidence type="ECO:0000256" key="15">
    <source>
        <dbReference type="ARBA" id="ARBA00047899"/>
    </source>
</evidence>
<dbReference type="EMBL" id="JAKUCV010002624">
    <property type="protein sequence ID" value="KAJ4841995.1"/>
    <property type="molecule type" value="Genomic_DNA"/>
</dbReference>
<evidence type="ECO:0000256" key="5">
    <source>
        <dbReference type="ARBA" id="ARBA00022679"/>
    </source>
</evidence>
<keyword evidence="5 17" id="KW-0808">Transferase</keyword>
<dbReference type="PROSITE" id="PS50847">
    <property type="entry name" value="GRAM_POS_ANCHORING"/>
    <property type="match status" value="1"/>
</dbReference>
<comment type="catalytic activity">
    <reaction evidence="16 17">
        <text>L-seryl-[protein] + ATP = O-phospho-L-seryl-[protein] + ADP + H(+)</text>
        <dbReference type="Rhea" id="RHEA:17989"/>
        <dbReference type="Rhea" id="RHEA-COMP:9863"/>
        <dbReference type="Rhea" id="RHEA-COMP:11604"/>
        <dbReference type="ChEBI" id="CHEBI:15378"/>
        <dbReference type="ChEBI" id="CHEBI:29999"/>
        <dbReference type="ChEBI" id="CHEBI:30616"/>
        <dbReference type="ChEBI" id="CHEBI:83421"/>
        <dbReference type="ChEBI" id="CHEBI:456216"/>
        <dbReference type="EC" id="2.7.11.1"/>
    </reaction>
</comment>
<dbReference type="InterPro" id="IPR011009">
    <property type="entry name" value="Kinase-like_dom_sf"/>
</dbReference>
<dbReference type="EC" id="2.7.11.1" evidence="17"/>
<keyword evidence="7" id="KW-0732">Signal</keyword>
<dbReference type="InterPro" id="IPR000858">
    <property type="entry name" value="S_locus_glycoprot_dom"/>
</dbReference>
<evidence type="ECO:0000256" key="18">
    <source>
        <dbReference type="SAM" id="Phobius"/>
    </source>
</evidence>
<dbReference type="CDD" id="cd00028">
    <property type="entry name" value="B_lectin"/>
    <property type="match status" value="1"/>
</dbReference>
<dbReference type="Pfam" id="PF07714">
    <property type="entry name" value="PK_Tyr_Ser-Thr"/>
    <property type="match status" value="1"/>
</dbReference>
<evidence type="ECO:0000256" key="9">
    <source>
        <dbReference type="ARBA" id="ARBA00022777"/>
    </source>
</evidence>
<dbReference type="InterPro" id="IPR003609">
    <property type="entry name" value="Pan_app"/>
</dbReference>
<dbReference type="InterPro" id="IPR021820">
    <property type="entry name" value="S-locus_recpt_kinase_C"/>
</dbReference>
<dbReference type="Gene3D" id="3.30.200.20">
    <property type="entry name" value="Phosphorylase Kinase, domain 1"/>
    <property type="match status" value="1"/>
</dbReference>
<keyword evidence="13" id="KW-1015">Disulfide bond</keyword>
<keyword evidence="11 18" id="KW-1133">Transmembrane helix</keyword>
<dbReference type="InterPro" id="IPR019931">
    <property type="entry name" value="LPXTG_anchor"/>
</dbReference>
<evidence type="ECO:0000256" key="3">
    <source>
        <dbReference type="ARBA" id="ARBA00022525"/>
    </source>
</evidence>
<gene>
    <name evidence="23" type="ORF">Tsubulata_005428</name>
</gene>
<evidence type="ECO:0000256" key="7">
    <source>
        <dbReference type="ARBA" id="ARBA00022729"/>
    </source>
</evidence>
<evidence type="ECO:0000256" key="11">
    <source>
        <dbReference type="ARBA" id="ARBA00022989"/>
    </source>
</evidence>
<feature type="transmembrane region" description="Helical" evidence="18">
    <location>
        <begin position="457"/>
        <end position="479"/>
    </location>
</feature>
<keyword evidence="6 18" id="KW-0812">Transmembrane</keyword>
<dbReference type="Gene3D" id="1.10.510.10">
    <property type="entry name" value="Transferase(Phosphotransferase) domain 1"/>
    <property type="match status" value="1"/>
</dbReference>
<dbReference type="FunFam" id="3.30.200.20:FF:000195">
    <property type="entry name" value="G-type lectin S-receptor-like serine/threonine-protein kinase"/>
    <property type="match status" value="1"/>
</dbReference>
<evidence type="ECO:0000256" key="12">
    <source>
        <dbReference type="ARBA" id="ARBA00023136"/>
    </source>
</evidence>
<dbReference type="GO" id="GO:0048544">
    <property type="term" value="P:recognition of pollen"/>
    <property type="evidence" value="ECO:0007669"/>
    <property type="project" value="InterPro"/>
</dbReference>
<dbReference type="PROSITE" id="PS50927">
    <property type="entry name" value="BULB_LECTIN"/>
    <property type="match status" value="1"/>
</dbReference>
<dbReference type="InterPro" id="IPR008271">
    <property type="entry name" value="Ser/Thr_kinase_AS"/>
</dbReference>
<comment type="subcellular location">
    <subcellularLocation>
        <location evidence="1">Cell membrane</location>
        <topology evidence="1">Single-pass type I membrane protein</topology>
    </subcellularLocation>
</comment>
<dbReference type="Pfam" id="PF11883">
    <property type="entry name" value="DUF3403"/>
    <property type="match status" value="1"/>
</dbReference>
<dbReference type="Pfam" id="PF08276">
    <property type="entry name" value="PAN_2"/>
    <property type="match status" value="1"/>
</dbReference>
<keyword evidence="8 17" id="KW-0547">Nucleotide-binding</keyword>
<dbReference type="Gene3D" id="2.90.10.10">
    <property type="entry name" value="Bulb-type lectin domain"/>
    <property type="match status" value="1"/>
</dbReference>
<dbReference type="CDD" id="cd01098">
    <property type="entry name" value="PAN_AP_plant"/>
    <property type="match status" value="1"/>
</dbReference>
<keyword evidence="12 18" id="KW-0472">Membrane</keyword>
<protein>
    <recommendedName>
        <fullName evidence="17">Receptor-like serine/threonine-protein kinase</fullName>
        <ecNumber evidence="17">2.7.11.1</ecNumber>
    </recommendedName>
</protein>
<evidence type="ECO:0000259" key="19">
    <source>
        <dbReference type="PROSITE" id="PS50011"/>
    </source>
</evidence>
<name>A0A9Q0JIK2_9ROSI</name>
<sequence>MFSHLALKGHTNSAENTHEMKGLATLLLFFLFSISGFTSTLAADTLAANQNISDNGQTIVSGGGSFAMGFFSPGSNNTRRYFGIWFNKISKGRVVWVANREVPITDNSGVLHLNERGILILSYQNNTNVVWSSNTSRQAQSGVAQLLDSGNLVVRNENDISPGNYFWQSFEHPGNTFLPGMKVGQLAPGFDVIISAWKSTDNPSQSINTFEIDPKGFEIVVKTNSSLRSRSGPWNGIGFSGLPYLKPDPLYNYSFVYNQNQVYFTFQLIDLSVVSTLFLNENGIMQRETWINRTSSWLVYQSAPVDNCDNYGICGVYGSCDASNSPVCGCLERFVPRNAEQWGRADWSSGCVRKTPLDCKNGDGFILYNNLKLPDTANYTRNESMSLEQCRVACLNNCSCMGYTSADIRYGSGCMRWFGDLIDIRQYTTDGQSLYIRMASSEVAALARTGSNSKTKVGIIVGVVVAALLLLGLGLCLFARKKRHQKRFTTDRSRRNENISEEYSAESYQDEDLGLPYFDLTTIAQATGNFSFINLLGEGGFGPVYKGTLKDGQEIAVKRLSKESKQGVNEFKNEVKCIAKLQHRNLVKLLGYCIHLDEKILVYEYMPNKSLDFYICDQTQSKLLDWSKRMHIIHGISRGLLYLHQDSRLRIIHRDLKLSNILLDYDMNPKISDFGLARIFGGNETAANTRRVVGTYGYMSPEYAIDGLFSIKSDVFSFGVLVLEIISGRKNRGFTHPEHQLNLVGHAWKLFKEGRPMELVDTLFVESCNISEVLRTIHVGLLCVQHNPEDRPTMSMVVLMLSGEGTLPDPKEPGFFTERKFAEASSSSSKPESVSINDVTVTLISAR</sequence>
<evidence type="ECO:0000256" key="4">
    <source>
        <dbReference type="ARBA" id="ARBA00022527"/>
    </source>
</evidence>
<dbReference type="PIRSF" id="PIRSF000641">
    <property type="entry name" value="SRK"/>
    <property type="match status" value="1"/>
</dbReference>
<dbReference type="PROSITE" id="PS50011">
    <property type="entry name" value="PROTEIN_KINASE_DOM"/>
    <property type="match status" value="1"/>
</dbReference>
<evidence type="ECO:0000256" key="14">
    <source>
        <dbReference type="ARBA" id="ARBA00023180"/>
    </source>
</evidence>
<evidence type="ECO:0000313" key="24">
    <source>
        <dbReference type="Proteomes" id="UP001141552"/>
    </source>
</evidence>
<dbReference type="AlphaFoldDB" id="A0A9Q0JIK2"/>
<evidence type="ECO:0000259" key="20">
    <source>
        <dbReference type="PROSITE" id="PS50847"/>
    </source>
</evidence>
<dbReference type="SMART" id="SM00108">
    <property type="entry name" value="B_lectin"/>
    <property type="match status" value="1"/>
</dbReference>
<dbReference type="Gene3D" id="3.50.4.10">
    <property type="entry name" value="Hepatocyte Growth Factor"/>
    <property type="match status" value="1"/>
</dbReference>
<dbReference type="Pfam" id="PF00954">
    <property type="entry name" value="S_locus_glycop"/>
    <property type="match status" value="1"/>
</dbReference>
<dbReference type="PANTHER" id="PTHR27002">
    <property type="entry name" value="RECEPTOR-LIKE SERINE/THREONINE-PROTEIN KINASE SD1-8"/>
    <property type="match status" value="1"/>
</dbReference>
<evidence type="ECO:0000256" key="8">
    <source>
        <dbReference type="ARBA" id="ARBA00022741"/>
    </source>
</evidence>
<keyword evidence="24" id="KW-1185">Reference proteome</keyword>
<evidence type="ECO:0000313" key="23">
    <source>
        <dbReference type="EMBL" id="KAJ4841995.1"/>
    </source>
</evidence>
<dbReference type="PROSITE" id="PS50948">
    <property type="entry name" value="PAN"/>
    <property type="match status" value="1"/>
</dbReference>
<keyword evidence="10 17" id="KW-0067">ATP-binding</keyword>
<keyword evidence="4 17" id="KW-0723">Serine/threonine-protein kinase</keyword>
<accession>A0A9Q0JIK2</accession>
<dbReference type="SMART" id="SM00473">
    <property type="entry name" value="PAN_AP"/>
    <property type="match status" value="1"/>
</dbReference>
<dbReference type="SMART" id="SM00220">
    <property type="entry name" value="S_TKc"/>
    <property type="match status" value="1"/>
</dbReference>
<feature type="domain" description="Protein kinase" evidence="19">
    <location>
        <begin position="530"/>
        <end position="807"/>
    </location>
</feature>
<dbReference type="InterPro" id="IPR001480">
    <property type="entry name" value="Bulb-type_lectin_dom"/>
</dbReference>
<feature type="domain" description="Bulb-type lectin" evidence="21">
    <location>
        <begin position="43"/>
        <end position="167"/>
    </location>
</feature>
<dbReference type="GO" id="GO:0005886">
    <property type="term" value="C:plasma membrane"/>
    <property type="evidence" value="ECO:0007669"/>
    <property type="project" value="UniProtKB-SubCell"/>
</dbReference>
<dbReference type="FunFam" id="2.90.10.10:FF:000004">
    <property type="entry name" value="G-type lectin S-receptor-like serine/threonine-protein kinase"/>
    <property type="match status" value="1"/>
</dbReference>
<dbReference type="InterPro" id="IPR036426">
    <property type="entry name" value="Bulb-type_lectin_dom_sf"/>
</dbReference>
<evidence type="ECO:0000256" key="2">
    <source>
        <dbReference type="ARBA" id="ARBA00022475"/>
    </source>
</evidence>
<dbReference type="PROSITE" id="PS00108">
    <property type="entry name" value="PROTEIN_KINASE_ST"/>
    <property type="match status" value="1"/>
</dbReference>
<dbReference type="CDD" id="cd14066">
    <property type="entry name" value="STKc_IRAK"/>
    <property type="match status" value="1"/>
</dbReference>
<dbReference type="SUPFAM" id="SSF56112">
    <property type="entry name" value="Protein kinase-like (PK-like)"/>
    <property type="match status" value="1"/>
</dbReference>
<keyword evidence="3" id="KW-0964">Secreted</keyword>
<evidence type="ECO:0000259" key="21">
    <source>
        <dbReference type="PROSITE" id="PS50927"/>
    </source>
</evidence>
<dbReference type="GO" id="GO:0004674">
    <property type="term" value="F:protein serine/threonine kinase activity"/>
    <property type="evidence" value="ECO:0007669"/>
    <property type="project" value="UniProtKB-KW"/>
</dbReference>
<dbReference type="OrthoDB" id="844175at2759"/>
<reference evidence="23" key="1">
    <citation type="submission" date="2022-02" db="EMBL/GenBank/DDBJ databases">
        <authorList>
            <person name="Henning P.M."/>
            <person name="McCubbin A.G."/>
            <person name="Shore J.S."/>
        </authorList>
    </citation>
    <scope>NUCLEOTIDE SEQUENCE</scope>
    <source>
        <strain evidence="23">F60SS</strain>
        <tissue evidence="23">Leaves</tissue>
    </source>
</reference>
<dbReference type="InterPro" id="IPR024171">
    <property type="entry name" value="SRK-like_kinase"/>
</dbReference>
<dbReference type="Pfam" id="PF01453">
    <property type="entry name" value="B_lectin"/>
    <property type="match status" value="1"/>
</dbReference>
<dbReference type="InterPro" id="IPR001245">
    <property type="entry name" value="Ser-Thr/Tyr_kinase_cat_dom"/>
</dbReference>
<dbReference type="FunFam" id="1.10.510.10:FF:000060">
    <property type="entry name" value="G-type lectin S-receptor-like serine/threonine-protein kinase"/>
    <property type="match status" value="1"/>
</dbReference>
<evidence type="ECO:0000256" key="10">
    <source>
        <dbReference type="ARBA" id="ARBA00022840"/>
    </source>
</evidence>
<dbReference type="Proteomes" id="UP001141552">
    <property type="component" value="Unassembled WGS sequence"/>
</dbReference>
<dbReference type="GO" id="GO:0005524">
    <property type="term" value="F:ATP binding"/>
    <property type="evidence" value="ECO:0007669"/>
    <property type="project" value="UniProtKB-KW"/>
</dbReference>
<feature type="domain" description="Apple" evidence="22">
    <location>
        <begin position="359"/>
        <end position="440"/>
    </location>
</feature>
<dbReference type="InterPro" id="IPR000719">
    <property type="entry name" value="Prot_kinase_dom"/>
</dbReference>
<dbReference type="PANTHER" id="PTHR27002:SF1078">
    <property type="entry name" value="RECEPTOR-LIKE SERINE_THREONINE-PROTEIN KINASE"/>
    <property type="match status" value="1"/>
</dbReference>
<evidence type="ECO:0000256" key="16">
    <source>
        <dbReference type="ARBA" id="ARBA00048679"/>
    </source>
</evidence>
<reference evidence="23" key="2">
    <citation type="journal article" date="2023" name="Plants (Basel)">
        <title>Annotation of the Turnera subulata (Passifloraceae) Draft Genome Reveals the S-Locus Evolved after the Divergence of Turneroideae from Passifloroideae in a Stepwise Manner.</title>
        <authorList>
            <person name="Henning P.M."/>
            <person name="Roalson E.H."/>
            <person name="Mir W."/>
            <person name="McCubbin A.G."/>
            <person name="Shore J.S."/>
        </authorList>
    </citation>
    <scope>NUCLEOTIDE SEQUENCE</scope>
    <source>
        <strain evidence="23">F60SS</strain>
    </source>
</reference>
<evidence type="ECO:0000256" key="6">
    <source>
        <dbReference type="ARBA" id="ARBA00022692"/>
    </source>
</evidence>
<dbReference type="SUPFAM" id="SSF51110">
    <property type="entry name" value="alpha-D-mannose-specific plant lectins"/>
    <property type="match status" value="1"/>
</dbReference>
<organism evidence="23 24">
    <name type="scientific">Turnera subulata</name>
    <dbReference type="NCBI Taxonomy" id="218843"/>
    <lineage>
        <taxon>Eukaryota</taxon>
        <taxon>Viridiplantae</taxon>
        <taxon>Streptophyta</taxon>
        <taxon>Embryophyta</taxon>
        <taxon>Tracheophyta</taxon>
        <taxon>Spermatophyta</taxon>
        <taxon>Magnoliopsida</taxon>
        <taxon>eudicotyledons</taxon>
        <taxon>Gunneridae</taxon>
        <taxon>Pentapetalae</taxon>
        <taxon>rosids</taxon>
        <taxon>fabids</taxon>
        <taxon>Malpighiales</taxon>
        <taxon>Passifloraceae</taxon>
        <taxon>Turnera</taxon>
    </lineage>
</organism>
<comment type="catalytic activity">
    <reaction evidence="15 17">
        <text>L-threonyl-[protein] + ATP = O-phospho-L-threonyl-[protein] + ADP + H(+)</text>
        <dbReference type="Rhea" id="RHEA:46608"/>
        <dbReference type="Rhea" id="RHEA-COMP:11060"/>
        <dbReference type="Rhea" id="RHEA-COMP:11605"/>
        <dbReference type="ChEBI" id="CHEBI:15378"/>
        <dbReference type="ChEBI" id="CHEBI:30013"/>
        <dbReference type="ChEBI" id="CHEBI:30616"/>
        <dbReference type="ChEBI" id="CHEBI:61977"/>
        <dbReference type="ChEBI" id="CHEBI:456216"/>
        <dbReference type="EC" id="2.7.11.1"/>
    </reaction>
</comment>
<evidence type="ECO:0000259" key="22">
    <source>
        <dbReference type="PROSITE" id="PS50948"/>
    </source>
</evidence>
<keyword evidence="2" id="KW-1003">Cell membrane</keyword>
<proteinExistence type="inferred from homology"/>
<evidence type="ECO:0000256" key="13">
    <source>
        <dbReference type="ARBA" id="ARBA00023157"/>
    </source>
</evidence>
<evidence type="ECO:0000256" key="17">
    <source>
        <dbReference type="PIRNR" id="PIRNR000641"/>
    </source>
</evidence>
<evidence type="ECO:0000256" key="1">
    <source>
        <dbReference type="ARBA" id="ARBA00004251"/>
    </source>
</evidence>
<comment type="caution">
    <text evidence="23">The sequence shown here is derived from an EMBL/GenBank/DDBJ whole genome shotgun (WGS) entry which is preliminary data.</text>
</comment>
<keyword evidence="14" id="KW-0325">Glycoprotein</keyword>
<keyword evidence="9 17" id="KW-0418">Kinase</keyword>
<comment type="similarity">
    <text evidence="17">Belongs to the protein kinase superfamily. Ser/Thr protein kinase family.</text>
</comment>
<feature type="domain" description="Gram-positive cocci surface proteins LPxTG" evidence="20">
    <location>
        <begin position="446"/>
        <end position="489"/>
    </location>
</feature>